<sequence>MFEEIHHHLLEVLSDIPRELRPYVPVTTSGALPRSGISR</sequence>
<dbReference type="AlphaFoldDB" id="A0A0W8FGQ7"/>
<gene>
    <name evidence="1" type="ORF">ASZ90_010361</name>
</gene>
<proteinExistence type="predicted"/>
<evidence type="ECO:0000313" key="1">
    <source>
        <dbReference type="EMBL" id="KUG19902.1"/>
    </source>
</evidence>
<dbReference type="EMBL" id="LNQE01001246">
    <property type="protein sequence ID" value="KUG19902.1"/>
    <property type="molecule type" value="Genomic_DNA"/>
</dbReference>
<name>A0A0W8FGQ7_9ZZZZ</name>
<reference evidence="1" key="1">
    <citation type="journal article" date="2015" name="Proc. Natl. Acad. Sci. U.S.A.">
        <title>Networks of energetic and metabolic interactions define dynamics in microbial communities.</title>
        <authorList>
            <person name="Embree M."/>
            <person name="Liu J.K."/>
            <person name="Al-Bassam M.M."/>
            <person name="Zengler K."/>
        </authorList>
    </citation>
    <scope>NUCLEOTIDE SEQUENCE</scope>
</reference>
<comment type="caution">
    <text evidence="1">The sequence shown here is derived from an EMBL/GenBank/DDBJ whole genome shotgun (WGS) entry which is preliminary data.</text>
</comment>
<accession>A0A0W8FGQ7</accession>
<protein>
    <submittedName>
        <fullName evidence="1">Uncharacterized protein</fullName>
    </submittedName>
</protein>
<organism evidence="1">
    <name type="scientific">hydrocarbon metagenome</name>
    <dbReference type="NCBI Taxonomy" id="938273"/>
    <lineage>
        <taxon>unclassified sequences</taxon>
        <taxon>metagenomes</taxon>
        <taxon>ecological metagenomes</taxon>
    </lineage>
</organism>